<reference evidence="2" key="2">
    <citation type="submission" date="2015-01" db="EMBL/GenBank/DDBJ databases">
        <title>Evolutionary Origins and Diversification of the Mycorrhizal Mutualists.</title>
        <authorList>
            <consortium name="DOE Joint Genome Institute"/>
            <consortium name="Mycorrhizal Genomics Consortium"/>
            <person name="Kohler A."/>
            <person name="Kuo A."/>
            <person name="Nagy L.G."/>
            <person name="Floudas D."/>
            <person name="Copeland A."/>
            <person name="Barry K.W."/>
            <person name="Cichocki N."/>
            <person name="Veneault-Fourrey C."/>
            <person name="LaButti K."/>
            <person name="Lindquist E.A."/>
            <person name="Lipzen A."/>
            <person name="Lundell T."/>
            <person name="Morin E."/>
            <person name="Murat C."/>
            <person name="Riley R."/>
            <person name="Ohm R."/>
            <person name="Sun H."/>
            <person name="Tunlid A."/>
            <person name="Henrissat B."/>
            <person name="Grigoriev I.V."/>
            <person name="Hibbett D.S."/>
            <person name="Martin F."/>
        </authorList>
    </citation>
    <scope>NUCLEOTIDE SEQUENCE [LARGE SCALE GENOMIC DNA]</scope>
    <source>
        <strain evidence="2">ATCC 200175</strain>
    </source>
</reference>
<evidence type="ECO:0000313" key="2">
    <source>
        <dbReference type="Proteomes" id="UP000053647"/>
    </source>
</evidence>
<evidence type="ECO:0008006" key="3">
    <source>
        <dbReference type="Google" id="ProtNLM"/>
    </source>
</evidence>
<protein>
    <recommendedName>
        <fullName evidence="3">Reverse transcriptase domain-containing protein</fullName>
    </recommendedName>
</protein>
<dbReference type="HOGENOM" id="CLU_077575_1_0_1"/>
<evidence type="ECO:0000313" key="1">
    <source>
        <dbReference type="EMBL" id="KIJ12238.1"/>
    </source>
</evidence>
<sequence length="193" mass="21678">MLRRSDLQGYSTPTSTMRVVVTMFADDTTVYLSEKDDFQTLTSILTKWCAASGAKFNISKTEIIQIGSEEYHAGLIDTHRLHSEGTPIPDHMNVATDGRATRILRAWIGNKTDEQAIWSLTIDKINCSLERWNRFHPTLEGRKIIIQRTIGGMTQYLAKAQGMPKEIKRTLTKTLRSFAWDTGGSPTVNAGML</sequence>
<name>A0A0C9TNZ4_PAXIN</name>
<accession>A0A0C9TNZ4</accession>
<proteinExistence type="predicted"/>
<organism evidence="1 2">
    <name type="scientific">Paxillus involutus ATCC 200175</name>
    <dbReference type="NCBI Taxonomy" id="664439"/>
    <lineage>
        <taxon>Eukaryota</taxon>
        <taxon>Fungi</taxon>
        <taxon>Dikarya</taxon>
        <taxon>Basidiomycota</taxon>
        <taxon>Agaricomycotina</taxon>
        <taxon>Agaricomycetes</taxon>
        <taxon>Agaricomycetidae</taxon>
        <taxon>Boletales</taxon>
        <taxon>Paxilineae</taxon>
        <taxon>Paxillaceae</taxon>
        <taxon>Paxillus</taxon>
    </lineage>
</organism>
<feature type="non-terminal residue" evidence="1">
    <location>
        <position position="193"/>
    </location>
</feature>
<reference evidence="1 2" key="1">
    <citation type="submission" date="2014-06" db="EMBL/GenBank/DDBJ databases">
        <authorList>
            <consortium name="DOE Joint Genome Institute"/>
            <person name="Kuo A."/>
            <person name="Kohler A."/>
            <person name="Nagy L.G."/>
            <person name="Floudas D."/>
            <person name="Copeland A."/>
            <person name="Barry K.W."/>
            <person name="Cichocki N."/>
            <person name="Veneault-Fourrey C."/>
            <person name="LaButti K."/>
            <person name="Lindquist E.A."/>
            <person name="Lipzen A."/>
            <person name="Lundell T."/>
            <person name="Morin E."/>
            <person name="Murat C."/>
            <person name="Sun H."/>
            <person name="Tunlid A."/>
            <person name="Henrissat B."/>
            <person name="Grigoriev I.V."/>
            <person name="Hibbett D.S."/>
            <person name="Martin F."/>
            <person name="Nordberg H.P."/>
            <person name="Cantor M.N."/>
            <person name="Hua S.X."/>
        </authorList>
    </citation>
    <scope>NUCLEOTIDE SEQUENCE [LARGE SCALE GENOMIC DNA]</scope>
    <source>
        <strain evidence="1 2">ATCC 200175</strain>
    </source>
</reference>
<dbReference type="EMBL" id="KN819366">
    <property type="protein sequence ID" value="KIJ12238.1"/>
    <property type="molecule type" value="Genomic_DNA"/>
</dbReference>
<gene>
    <name evidence="1" type="ORF">PAXINDRAFT_57935</name>
</gene>
<keyword evidence="2" id="KW-1185">Reference proteome</keyword>
<dbReference type="OrthoDB" id="2205812at2759"/>
<dbReference type="Proteomes" id="UP000053647">
    <property type="component" value="Unassembled WGS sequence"/>
</dbReference>
<dbReference type="AlphaFoldDB" id="A0A0C9TNZ4"/>